<keyword evidence="7" id="KW-0472">Membrane</keyword>
<dbReference type="Proteomes" id="UP001183817">
    <property type="component" value="Unassembled WGS sequence"/>
</dbReference>
<reference evidence="8 9" key="1">
    <citation type="submission" date="2023-07" db="EMBL/GenBank/DDBJ databases">
        <title>Sequencing the genomes of 1000 actinobacteria strains.</title>
        <authorList>
            <person name="Klenk H.-P."/>
        </authorList>
    </citation>
    <scope>NUCLEOTIDE SEQUENCE [LARGE SCALE GENOMIC DNA]</scope>
    <source>
        <strain evidence="8 9">DSM 20167</strain>
    </source>
</reference>
<sequence>MNTKLVVYCSVALLAAGTAFICALEWANPKTLGALSTVDTLLAGFFQSVMTRTAGFNSLDFGQMVPATWLGVDVLMFIGGGPGAPRAG</sequence>
<evidence type="ECO:0000256" key="7">
    <source>
        <dbReference type="ARBA" id="ARBA00023136"/>
    </source>
</evidence>
<keyword evidence="9" id="KW-1185">Reference proteome</keyword>
<keyword evidence="4" id="KW-0812">Transmembrane</keyword>
<evidence type="ECO:0000256" key="1">
    <source>
        <dbReference type="ARBA" id="ARBA00004651"/>
    </source>
</evidence>
<keyword evidence="2" id="KW-0813">Transport</keyword>
<evidence type="ECO:0000256" key="5">
    <source>
        <dbReference type="ARBA" id="ARBA00022989"/>
    </source>
</evidence>
<dbReference type="PANTHER" id="PTHR32024">
    <property type="entry name" value="TRK SYSTEM POTASSIUM UPTAKE PROTEIN TRKG-RELATED"/>
    <property type="match status" value="1"/>
</dbReference>
<name>A0ABU2BCI0_9MICC</name>
<accession>A0ABU2BCI0</accession>
<dbReference type="EMBL" id="JAVDYI010000001">
    <property type="protein sequence ID" value="MDR7356349.1"/>
    <property type="molecule type" value="Genomic_DNA"/>
</dbReference>
<evidence type="ECO:0000256" key="6">
    <source>
        <dbReference type="ARBA" id="ARBA00023065"/>
    </source>
</evidence>
<evidence type="ECO:0000256" key="3">
    <source>
        <dbReference type="ARBA" id="ARBA00022475"/>
    </source>
</evidence>
<dbReference type="PANTHER" id="PTHR32024:SF1">
    <property type="entry name" value="KTR SYSTEM POTASSIUM UPTAKE PROTEIN B"/>
    <property type="match status" value="1"/>
</dbReference>
<comment type="subcellular location">
    <subcellularLocation>
        <location evidence="1">Cell membrane</location>
        <topology evidence="1">Multi-pass membrane protein</topology>
    </subcellularLocation>
</comment>
<dbReference type="RefSeq" id="WP_310287069.1">
    <property type="nucleotide sequence ID" value="NZ_BAAAWO010000001.1"/>
</dbReference>
<gene>
    <name evidence="8" type="ORF">J2S64_000040</name>
</gene>
<keyword evidence="6" id="KW-0406">Ion transport</keyword>
<evidence type="ECO:0000256" key="4">
    <source>
        <dbReference type="ARBA" id="ARBA00022692"/>
    </source>
</evidence>
<evidence type="ECO:0000256" key="2">
    <source>
        <dbReference type="ARBA" id="ARBA00022448"/>
    </source>
</evidence>
<protein>
    <submittedName>
        <fullName evidence="8">Trk-type K+ transport system membrane component</fullName>
    </submittedName>
</protein>
<proteinExistence type="predicted"/>
<dbReference type="Pfam" id="PF02386">
    <property type="entry name" value="TrkH"/>
    <property type="match status" value="1"/>
</dbReference>
<organism evidence="8 9">
    <name type="scientific">Paeniglutamicibacter sulfureus</name>
    <dbReference type="NCBI Taxonomy" id="43666"/>
    <lineage>
        <taxon>Bacteria</taxon>
        <taxon>Bacillati</taxon>
        <taxon>Actinomycetota</taxon>
        <taxon>Actinomycetes</taxon>
        <taxon>Micrococcales</taxon>
        <taxon>Micrococcaceae</taxon>
        <taxon>Paeniglutamicibacter</taxon>
    </lineage>
</organism>
<evidence type="ECO:0000313" key="9">
    <source>
        <dbReference type="Proteomes" id="UP001183817"/>
    </source>
</evidence>
<keyword evidence="5" id="KW-1133">Transmembrane helix</keyword>
<keyword evidence="3" id="KW-1003">Cell membrane</keyword>
<evidence type="ECO:0000313" key="8">
    <source>
        <dbReference type="EMBL" id="MDR7356349.1"/>
    </source>
</evidence>
<comment type="caution">
    <text evidence="8">The sequence shown here is derived from an EMBL/GenBank/DDBJ whole genome shotgun (WGS) entry which is preliminary data.</text>
</comment>
<dbReference type="InterPro" id="IPR003445">
    <property type="entry name" value="Cat_transpt"/>
</dbReference>